<keyword evidence="5" id="KW-0378">Hydrolase</keyword>
<dbReference type="CDD" id="cd08602">
    <property type="entry name" value="GDPD_ScGlpQ1_like"/>
    <property type="match status" value="1"/>
</dbReference>
<dbReference type="Proteomes" id="UP000319927">
    <property type="component" value="Unassembled WGS sequence"/>
</dbReference>
<keyword evidence="4" id="KW-0319">Glycerol metabolism</keyword>
<evidence type="ECO:0000313" key="11">
    <source>
        <dbReference type="Proteomes" id="UP000319927"/>
    </source>
</evidence>
<dbReference type="PANTHER" id="PTHR43620:SF7">
    <property type="entry name" value="GLYCEROPHOSPHODIESTER PHOSPHODIESTERASE GDPD5-RELATED"/>
    <property type="match status" value="1"/>
</dbReference>
<dbReference type="GO" id="GO:0006071">
    <property type="term" value="P:glycerol metabolic process"/>
    <property type="evidence" value="ECO:0007669"/>
    <property type="project" value="UniProtKB-KW"/>
</dbReference>
<name>A0A561WH96_9ACTN</name>
<reference evidence="10 11" key="1">
    <citation type="submission" date="2019-06" db="EMBL/GenBank/DDBJ databases">
        <title>Sequencing the genomes of 1000 actinobacteria strains.</title>
        <authorList>
            <person name="Klenk H.-P."/>
        </authorList>
    </citation>
    <scope>NUCLEOTIDE SEQUENCE [LARGE SCALE GENOMIC DNA]</scope>
    <source>
        <strain evidence="10 11">DSM 102131</strain>
    </source>
</reference>
<evidence type="ECO:0000256" key="4">
    <source>
        <dbReference type="ARBA" id="ARBA00022798"/>
    </source>
</evidence>
<evidence type="ECO:0000256" key="6">
    <source>
        <dbReference type="ARBA" id="ARBA00047512"/>
    </source>
</evidence>
<feature type="signal peptide" evidence="8">
    <location>
        <begin position="1"/>
        <end position="27"/>
    </location>
</feature>
<dbReference type="GO" id="GO:0006629">
    <property type="term" value="P:lipid metabolic process"/>
    <property type="evidence" value="ECO:0007669"/>
    <property type="project" value="InterPro"/>
</dbReference>
<feature type="region of interest" description="Disordered" evidence="7">
    <location>
        <begin position="26"/>
        <end position="45"/>
    </location>
</feature>
<sequence>MRRTLSALGLAAALLAVAVAVPGSASAREDDADRADQAGRDRASHRPIVIGHRGASGYRPEHTLEAYRLAIRMGADYIEPDLVSTKDGVLVARHENEISGTTDVSTRPEFAGRKATRTIDGVAVTGWFTEDFTLAELKTLRAKERLPQVRVANTAFDGRFEVPTFQEVIDLARAESRQRGRTVGVYPETKHPSYFAAIGLPLEEPLVTVLRRNGLTHRNDPVFVQSFETANLRKLDALIDVPLVQLLDAAGRPYDFTAAGDARTYADLATPAGLAWIADYADGVGLNKNLIVPRDATGKLRTPTTVVRDAHRERLVVHAWTFRAENQFLPADFRIGADPNARGDITAEYELFYGLGLDGVFADQPDTAVAARAGLAGR</sequence>
<protein>
    <recommendedName>
        <fullName evidence="2">glycerophosphodiester phosphodiesterase</fullName>
        <ecNumber evidence="2">3.1.4.46</ecNumber>
    </recommendedName>
</protein>
<gene>
    <name evidence="10" type="ORF">FHX75_121780</name>
</gene>
<evidence type="ECO:0000256" key="7">
    <source>
        <dbReference type="SAM" id="MobiDB-lite"/>
    </source>
</evidence>
<comment type="catalytic activity">
    <reaction evidence="6">
        <text>a sn-glycero-3-phosphodiester + H2O = an alcohol + sn-glycerol 3-phosphate + H(+)</text>
        <dbReference type="Rhea" id="RHEA:12969"/>
        <dbReference type="ChEBI" id="CHEBI:15377"/>
        <dbReference type="ChEBI" id="CHEBI:15378"/>
        <dbReference type="ChEBI" id="CHEBI:30879"/>
        <dbReference type="ChEBI" id="CHEBI:57597"/>
        <dbReference type="ChEBI" id="CHEBI:83408"/>
        <dbReference type="EC" id="3.1.4.46"/>
    </reaction>
</comment>
<evidence type="ECO:0000256" key="1">
    <source>
        <dbReference type="ARBA" id="ARBA00007277"/>
    </source>
</evidence>
<dbReference type="AlphaFoldDB" id="A0A561WH96"/>
<dbReference type="Pfam" id="PF03009">
    <property type="entry name" value="GDPD"/>
    <property type="match status" value="1"/>
</dbReference>
<dbReference type="SUPFAM" id="SSF51695">
    <property type="entry name" value="PLC-like phosphodiesterases"/>
    <property type="match status" value="1"/>
</dbReference>
<dbReference type="OrthoDB" id="9758957at2"/>
<dbReference type="PROSITE" id="PS51704">
    <property type="entry name" value="GP_PDE"/>
    <property type="match status" value="1"/>
</dbReference>
<dbReference type="RefSeq" id="WP_154941751.1">
    <property type="nucleotide sequence ID" value="NZ_VIXA01000002.1"/>
</dbReference>
<evidence type="ECO:0000256" key="3">
    <source>
        <dbReference type="ARBA" id="ARBA00022729"/>
    </source>
</evidence>
<comment type="caution">
    <text evidence="10">The sequence shown here is derived from an EMBL/GenBank/DDBJ whole genome shotgun (WGS) entry which is preliminary data.</text>
</comment>
<proteinExistence type="inferred from homology"/>
<organism evidence="10 11">
    <name type="scientific">Micromonospora palomenae</name>
    <dbReference type="NCBI Taxonomy" id="1461247"/>
    <lineage>
        <taxon>Bacteria</taxon>
        <taxon>Bacillati</taxon>
        <taxon>Actinomycetota</taxon>
        <taxon>Actinomycetes</taxon>
        <taxon>Micromonosporales</taxon>
        <taxon>Micromonosporaceae</taxon>
        <taxon>Micromonospora</taxon>
    </lineage>
</organism>
<evidence type="ECO:0000256" key="2">
    <source>
        <dbReference type="ARBA" id="ARBA00012247"/>
    </source>
</evidence>
<evidence type="ECO:0000256" key="8">
    <source>
        <dbReference type="SAM" id="SignalP"/>
    </source>
</evidence>
<dbReference type="EC" id="3.1.4.46" evidence="2"/>
<dbReference type="Gene3D" id="3.20.20.190">
    <property type="entry name" value="Phosphatidylinositol (PI) phosphodiesterase"/>
    <property type="match status" value="1"/>
</dbReference>
<dbReference type="EMBL" id="VIXA01000002">
    <property type="protein sequence ID" value="TWG23233.1"/>
    <property type="molecule type" value="Genomic_DNA"/>
</dbReference>
<dbReference type="GO" id="GO:0042597">
    <property type="term" value="C:periplasmic space"/>
    <property type="evidence" value="ECO:0007669"/>
    <property type="project" value="TreeGrafter"/>
</dbReference>
<evidence type="ECO:0000256" key="5">
    <source>
        <dbReference type="ARBA" id="ARBA00022801"/>
    </source>
</evidence>
<evidence type="ECO:0000313" key="10">
    <source>
        <dbReference type="EMBL" id="TWG23233.1"/>
    </source>
</evidence>
<keyword evidence="3 8" id="KW-0732">Signal</keyword>
<comment type="similarity">
    <text evidence="1">Belongs to the glycerophosphoryl diester phosphodiesterase family.</text>
</comment>
<evidence type="ECO:0000259" key="9">
    <source>
        <dbReference type="PROSITE" id="PS51704"/>
    </source>
</evidence>
<feature type="chain" id="PRO_5021817270" description="glycerophosphodiester phosphodiesterase" evidence="8">
    <location>
        <begin position="28"/>
        <end position="378"/>
    </location>
</feature>
<dbReference type="InterPro" id="IPR017946">
    <property type="entry name" value="PLC-like_Pdiesterase_TIM-brl"/>
</dbReference>
<dbReference type="PANTHER" id="PTHR43620">
    <property type="entry name" value="GLYCEROPHOSPHORYL DIESTER PHOSPHODIESTERASE"/>
    <property type="match status" value="1"/>
</dbReference>
<keyword evidence="11" id="KW-1185">Reference proteome</keyword>
<dbReference type="InterPro" id="IPR030395">
    <property type="entry name" value="GP_PDE_dom"/>
</dbReference>
<feature type="domain" description="GP-PDE" evidence="9">
    <location>
        <begin position="47"/>
        <end position="372"/>
    </location>
</feature>
<feature type="compositionally biased region" description="Basic and acidic residues" evidence="7">
    <location>
        <begin position="27"/>
        <end position="44"/>
    </location>
</feature>
<accession>A0A561WH96</accession>
<dbReference type="GO" id="GO:0008889">
    <property type="term" value="F:glycerophosphodiester phosphodiesterase activity"/>
    <property type="evidence" value="ECO:0007669"/>
    <property type="project" value="UniProtKB-EC"/>
</dbReference>